<evidence type="ECO:0000256" key="1">
    <source>
        <dbReference type="ARBA" id="ARBA00023125"/>
    </source>
</evidence>
<keyword evidence="1" id="KW-0238">DNA-binding</keyword>
<dbReference type="PROSITE" id="PS50937">
    <property type="entry name" value="HTH_MERR_2"/>
    <property type="match status" value="1"/>
</dbReference>
<dbReference type="Gene3D" id="1.10.1660.10">
    <property type="match status" value="1"/>
</dbReference>
<dbReference type="SMART" id="SM00422">
    <property type="entry name" value="HTH_MERR"/>
    <property type="match status" value="1"/>
</dbReference>
<dbReference type="AlphaFoldDB" id="A0A2S0NHT2"/>
<dbReference type="InterPro" id="IPR047057">
    <property type="entry name" value="MerR_fam"/>
</dbReference>
<evidence type="ECO:0000313" key="3">
    <source>
        <dbReference type="EMBL" id="AVO47714.1"/>
    </source>
</evidence>
<dbReference type="CDD" id="cd04776">
    <property type="entry name" value="HTH_GnyR"/>
    <property type="match status" value="1"/>
</dbReference>
<dbReference type="GO" id="GO:0003677">
    <property type="term" value="F:DNA binding"/>
    <property type="evidence" value="ECO:0007669"/>
    <property type="project" value="UniProtKB-KW"/>
</dbReference>
<dbReference type="Pfam" id="PF13411">
    <property type="entry name" value="MerR_1"/>
    <property type="match status" value="1"/>
</dbReference>
<feature type="domain" description="HTH merR-type" evidence="2">
    <location>
        <begin position="29"/>
        <end position="96"/>
    </location>
</feature>
<dbReference type="KEGG" id="phr:C6569_15480"/>
<dbReference type="OrthoDB" id="9803659at2"/>
<dbReference type="Proteomes" id="UP000237889">
    <property type="component" value="Chromosome"/>
</dbReference>
<reference evidence="3 4" key="1">
    <citation type="submission" date="2018-03" db="EMBL/GenBank/DDBJ databases">
        <title>Genome sequencing of Phreatobacter sp.</title>
        <authorList>
            <person name="Kim S.-J."/>
            <person name="Heo J."/>
            <person name="Kwon S.-W."/>
        </authorList>
    </citation>
    <scope>NUCLEOTIDE SEQUENCE [LARGE SCALE GENOMIC DNA]</scope>
    <source>
        <strain evidence="3 4">S-12</strain>
    </source>
</reference>
<dbReference type="PANTHER" id="PTHR30204">
    <property type="entry name" value="REDOX-CYCLING DRUG-SENSING TRANSCRIPTIONAL ACTIVATOR SOXR"/>
    <property type="match status" value="1"/>
</dbReference>
<gene>
    <name evidence="3" type="ORF">C6569_15480</name>
</gene>
<dbReference type="InterPro" id="IPR009061">
    <property type="entry name" value="DNA-bd_dom_put_sf"/>
</dbReference>
<accession>A0A2S0NHT2</accession>
<dbReference type="PANTHER" id="PTHR30204:SF58">
    <property type="entry name" value="HTH-TYPE TRANSCRIPTIONAL REGULATOR YFMP"/>
    <property type="match status" value="1"/>
</dbReference>
<sequence length="156" mass="17229">MADQDLARNGGVTLAELLARTGASAGKDTFSIREMTREFGVTARALRFYEEKGLLAPERQGQDRIYSRRDRSRLRLVLMGKCVGFSLEEVKAMLDLYDLGDGGVTQMKVARTKYREQIGRLQAQKSDIDTAINELERAITVIDGRLAGIGASASKD</sequence>
<dbReference type="GO" id="GO:0003700">
    <property type="term" value="F:DNA-binding transcription factor activity"/>
    <property type="evidence" value="ECO:0007669"/>
    <property type="project" value="InterPro"/>
</dbReference>
<name>A0A2S0NHT2_9HYPH</name>
<dbReference type="SUPFAM" id="SSF46955">
    <property type="entry name" value="Putative DNA-binding domain"/>
    <property type="match status" value="1"/>
</dbReference>
<dbReference type="RefSeq" id="WP_106751084.1">
    <property type="nucleotide sequence ID" value="NZ_CP027668.1"/>
</dbReference>
<keyword evidence="4" id="KW-1185">Reference proteome</keyword>
<protein>
    <submittedName>
        <fullName evidence="3">Transcriptional regulator</fullName>
    </submittedName>
</protein>
<organism evidence="3 4">
    <name type="scientific">Phreatobacter cathodiphilus</name>
    <dbReference type="NCBI Taxonomy" id="1868589"/>
    <lineage>
        <taxon>Bacteria</taxon>
        <taxon>Pseudomonadati</taxon>
        <taxon>Pseudomonadota</taxon>
        <taxon>Alphaproteobacteria</taxon>
        <taxon>Hyphomicrobiales</taxon>
        <taxon>Phreatobacteraceae</taxon>
        <taxon>Phreatobacter</taxon>
    </lineage>
</organism>
<proteinExistence type="predicted"/>
<dbReference type="InterPro" id="IPR000551">
    <property type="entry name" value="MerR-type_HTH_dom"/>
</dbReference>
<evidence type="ECO:0000259" key="2">
    <source>
        <dbReference type="PROSITE" id="PS50937"/>
    </source>
</evidence>
<evidence type="ECO:0000313" key="4">
    <source>
        <dbReference type="Proteomes" id="UP000237889"/>
    </source>
</evidence>
<dbReference type="EMBL" id="CP027668">
    <property type="protein sequence ID" value="AVO47714.1"/>
    <property type="molecule type" value="Genomic_DNA"/>
</dbReference>